<feature type="domain" description="Bin3-type SAM" evidence="8">
    <location>
        <begin position="54"/>
        <end position="276"/>
    </location>
</feature>
<sequence length="276" mass="29856">MAAAGDEVRAAGCAGDDESGKVEAAGESSKKQATNAYGNYRGYYKTSYRDGAADARPELIPVSAVAGKSLLDIGCNSGLLTLKLLASHGPASVLGIDVDQRLIAHARQRLREMEPELAANARFACCDIMAVAAGKPVPSALLPQAYVMPERKLRSQDVKSSSAVQRGKTKFGVVLALSVSKWIHVHHGDAGLISFFELVYDLLDGPGSVFVLEPQPWSSYRKRCRFLPGLSDVIHTLQLRPDGFERLLLDTIGFTACSRLTNEGNFGKREMLMFIK</sequence>
<evidence type="ECO:0000313" key="10">
    <source>
        <dbReference type="Proteomes" id="UP000054408"/>
    </source>
</evidence>
<organism evidence="9 10">
    <name type="scientific">Thecamonas trahens ATCC 50062</name>
    <dbReference type="NCBI Taxonomy" id="461836"/>
    <lineage>
        <taxon>Eukaryota</taxon>
        <taxon>Apusozoa</taxon>
        <taxon>Apusomonadida</taxon>
        <taxon>Apusomonadidae</taxon>
        <taxon>Thecamonas</taxon>
    </lineage>
</organism>
<reference evidence="9 10" key="1">
    <citation type="submission" date="2010-05" db="EMBL/GenBank/DDBJ databases">
        <title>The Genome Sequence of Thecamonas trahens ATCC 50062.</title>
        <authorList>
            <consortium name="The Broad Institute Genome Sequencing Platform"/>
            <person name="Russ C."/>
            <person name="Cuomo C."/>
            <person name="Shea T."/>
            <person name="Young S.K."/>
            <person name="Zeng Q."/>
            <person name="Koehrsen M."/>
            <person name="Haas B."/>
            <person name="Borodovsky M."/>
            <person name="Guigo R."/>
            <person name="Alvarado L."/>
            <person name="Berlin A."/>
            <person name="Bochicchio J."/>
            <person name="Borenstein D."/>
            <person name="Chapman S."/>
            <person name="Chen Z."/>
            <person name="Freedman E."/>
            <person name="Gellesch M."/>
            <person name="Goldberg J."/>
            <person name="Griggs A."/>
            <person name="Gujja S."/>
            <person name="Heilman E."/>
            <person name="Heiman D."/>
            <person name="Hepburn T."/>
            <person name="Howarth C."/>
            <person name="Jen D."/>
            <person name="Larson L."/>
            <person name="Mehta T."/>
            <person name="Park D."/>
            <person name="Pearson M."/>
            <person name="Roberts A."/>
            <person name="Saif S."/>
            <person name="Shenoy N."/>
            <person name="Sisk P."/>
            <person name="Stolte C."/>
            <person name="Sykes S."/>
            <person name="Thomson T."/>
            <person name="Walk T."/>
            <person name="White J."/>
            <person name="Yandava C."/>
            <person name="Burger G."/>
            <person name="Gray M.W."/>
            <person name="Holland P.W.H."/>
            <person name="King N."/>
            <person name="Lang F.B.F."/>
            <person name="Roger A.J."/>
            <person name="Ruiz-Trillo I."/>
            <person name="Lander E."/>
            <person name="Nusbaum C."/>
        </authorList>
    </citation>
    <scope>NUCLEOTIDE SEQUENCE [LARGE SCALE GENOMIC DNA]</scope>
    <source>
        <strain evidence="9 10">ATCC 50062</strain>
    </source>
</reference>
<dbReference type="EMBL" id="GL349488">
    <property type="protein sequence ID" value="KNC54336.1"/>
    <property type="molecule type" value="Genomic_DNA"/>
</dbReference>
<evidence type="ECO:0000256" key="6">
    <source>
        <dbReference type="RuleBase" id="RU367087"/>
    </source>
</evidence>
<gene>
    <name evidence="9" type="ORF">AMSG_10325</name>
</gene>
<dbReference type="EC" id="2.1.1.-" evidence="6"/>
<evidence type="ECO:0000256" key="1">
    <source>
        <dbReference type="ARBA" id="ARBA00008361"/>
    </source>
</evidence>
<dbReference type="PANTHER" id="PTHR12315">
    <property type="entry name" value="BICOID-INTERACTING PROTEIN RELATED"/>
    <property type="match status" value="1"/>
</dbReference>
<dbReference type="GO" id="GO:0008173">
    <property type="term" value="F:RNA methyltransferase activity"/>
    <property type="evidence" value="ECO:0007669"/>
    <property type="project" value="UniProtKB-UniRule"/>
</dbReference>
<keyword evidence="4 5" id="KW-0949">S-adenosyl-L-methionine</keyword>
<dbReference type="GeneID" id="25568574"/>
<dbReference type="InterPro" id="IPR039772">
    <property type="entry name" value="Bin3-like"/>
</dbReference>
<comment type="similarity">
    <text evidence="1 6">Belongs to the methyltransferase superfamily.</text>
</comment>
<dbReference type="PANTHER" id="PTHR12315:SF0">
    <property type="entry name" value="7SK SNRNA METHYLPHOSPHATE CAPPING ENZYME"/>
    <property type="match status" value="1"/>
</dbReference>
<evidence type="ECO:0000313" key="9">
    <source>
        <dbReference type="EMBL" id="KNC54336.1"/>
    </source>
</evidence>
<protein>
    <recommendedName>
        <fullName evidence="6">RNA methyltransferase</fullName>
        <ecNumber evidence="6">2.1.1.-</ecNumber>
    </recommendedName>
</protein>
<dbReference type="eggNOG" id="KOG2899">
    <property type="taxonomic scope" value="Eukaryota"/>
</dbReference>
<dbReference type="Pfam" id="PF06859">
    <property type="entry name" value="Bin3"/>
    <property type="match status" value="1"/>
</dbReference>
<dbReference type="InterPro" id="IPR010675">
    <property type="entry name" value="Bin3_C"/>
</dbReference>
<name>A0A0L0DQM1_THETB</name>
<dbReference type="PROSITE" id="PS51515">
    <property type="entry name" value="BIN3_SAM"/>
    <property type="match status" value="1"/>
</dbReference>
<keyword evidence="3 6" id="KW-0808">Transferase</keyword>
<dbReference type="AlphaFoldDB" id="A0A0L0DQM1"/>
<dbReference type="GO" id="GO:0008171">
    <property type="term" value="F:O-methyltransferase activity"/>
    <property type="evidence" value="ECO:0007669"/>
    <property type="project" value="UniProtKB-UniRule"/>
</dbReference>
<dbReference type="SUPFAM" id="SSF53335">
    <property type="entry name" value="S-adenosyl-L-methionine-dependent methyltransferases"/>
    <property type="match status" value="1"/>
</dbReference>
<dbReference type="Proteomes" id="UP000054408">
    <property type="component" value="Unassembled WGS sequence"/>
</dbReference>
<dbReference type="OrthoDB" id="10017101at2759"/>
<accession>A0A0L0DQM1</accession>
<evidence type="ECO:0000256" key="7">
    <source>
        <dbReference type="SAM" id="MobiDB-lite"/>
    </source>
</evidence>
<dbReference type="GO" id="GO:0040031">
    <property type="term" value="P:snRNA modification"/>
    <property type="evidence" value="ECO:0007669"/>
    <property type="project" value="TreeGrafter"/>
</dbReference>
<dbReference type="InterPro" id="IPR024160">
    <property type="entry name" value="BIN3_SAM-bd_dom"/>
</dbReference>
<dbReference type="Pfam" id="PF13649">
    <property type="entry name" value="Methyltransf_25"/>
    <property type="match status" value="1"/>
</dbReference>
<feature type="region of interest" description="Disordered" evidence="7">
    <location>
        <begin position="1"/>
        <end position="30"/>
    </location>
</feature>
<evidence type="ECO:0000256" key="3">
    <source>
        <dbReference type="ARBA" id="ARBA00022679"/>
    </source>
</evidence>
<evidence type="ECO:0000256" key="2">
    <source>
        <dbReference type="ARBA" id="ARBA00022603"/>
    </source>
</evidence>
<evidence type="ECO:0000256" key="4">
    <source>
        <dbReference type="ARBA" id="ARBA00022691"/>
    </source>
</evidence>
<evidence type="ECO:0000256" key="5">
    <source>
        <dbReference type="PROSITE-ProRule" id="PRU00848"/>
    </source>
</evidence>
<dbReference type="RefSeq" id="XP_013753793.1">
    <property type="nucleotide sequence ID" value="XM_013898339.1"/>
</dbReference>
<evidence type="ECO:0000259" key="8">
    <source>
        <dbReference type="PROSITE" id="PS51515"/>
    </source>
</evidence>
<keyword evidence="2 6" id="KW-0489">Methyltransferase</keyword>
<dbReference type="STRING" id="461836.A0A0L0DQM1"/>
<dbReference type="InterPro" id="IPR041698">
    <property type="entry name" value="Methyltransf_25"/>
</dbReference>
<dbReference type="GO" id="GO:0032259">
    <property type="term" value="P:methylation"/>
    <property type="evidence" value="ECO:0007669"/>
    <property type="project" value="UniProtKB-KW"/>
</dbReference>
<keyword evidence="10" id="KW-1185">Reference proteome</keyword>
<dbReference type="Gene3D" id="3.40.50.150">
    <property type="entry name" value="Vaccinia Virus protein VP39"/>
    <property type="match status" value="1"/>
</dbReference>
<dbReference type="InterPro" id="IPR029063">
    <property type="entry name" value="SAM-dependent_MTases_sf"/>
</dbReference>
<dbReference type="OMA" id="KWIHLFH"/>
<dbReference type="GO" id="GO:0017069">
    <property type="term" value="F:snRNA binding"/>
    <property type="evidence" value="ECO:0007669"/>
    <property type="project" value="TreeGrafter"/>
</dbReference>
<dbReference type="CDD" id="cd02440">
    <property type="entry name" value="AdoMet_MTases"/>
    <property type="match status" value="1"/>
</dbReference>
<proteinExistence type="inferred from homology"/>